<gene>
    <name evidence="2" type="ORF">Cfor_02424</name>
</gene>
<dbReference type="EMBL" id="BLKM01000434">
    <property type="protein sequence ID" value="GFG33517.1"/>
    <property type="molecule type" value="Genomic_DNA"/>
</dbReference>
<dbReference type="AlphaFoldDB" id="A0A6L2PUP5"/>
<sequence length="87" mass="10671">MQAIKRKLQAYVNRCLRPILRIGWPRKICNIDFWRKINQRDITLEIRRRKFGWLGHILRKGTDSVPRNAPEWNPQGIRRRGRPKNWR</sequence>
<name>A0A6L2PUP5_COPFO</name>
<protein>
    <submittedName>
        <fullName evidence="2">Uncharacterized protein</fullName>
    </submittedName>
</protein>
<keyword evidence="3" id="KW-1185">Reference proteome</keyword>
<accession>A0A6L2PUP5</accession>
<proteinExistence type="predicted"/>
<comment type="caution">
    <text evidence="2">The sequence shown here is derived from an EMBL/GenBank/DDBJ whole genome shotgun (WGS) entry which is preliminary data.</text>
</comment>
<feature type="compositionally biased region" description="Basic residues" evidence="1">
    <location>
        <begin position="77"/>
        <end position="87"/>
    </location>
</feature>
<feature type="region of interest" description="Disordered" evidence="1">
    <location>
        <begin position="64"/>
        <end position="87"/>
    </location>
</feature>
<dbReference type="OrthoDB" id="412793at2759"/>
<evidence type="ECO:0000313" key="3">
    <source>
        <dbReference type="Proteomes" id="UP000502823"/>
    </source>
</evidence>
<dbReference type="Proteomes" id="UP000502823">
    <property type="component" value="Unassembled WGS sequence"/>
</dbReference>
<reference evidence="3" key="1">
    <citation type="submission" date="2020-01" db="EMBL/GenBank/DDBJ databases">
        <title>Draft genome sequence of the Termite Coptotermes fromosanus.</title>
        <authorList>
            <person name="Itakura S."/>
            <person name="Yosikawa Y."/>
            <person name="Umezawa K."/>
        </authorList>
    </citation>
    <scope>NUCLEOTIDE SEQUENCE [LARGE SCALE GENOMIC DNA]</scope>
</reference>
<evidence type="ECO:0000313" key="2">
    <source>
        <dbReference type="EMBL" id="GFG33517.1"/>
    </source>
</evidence>
<evidence type="ECO:0000256" key="1">
    <source>
        <dbReference type="SAM" id="MobiDB-lite"/>
    </source>
</evidence>
<dbReference type="InParanoid" id="A0A6L2PUP5"/>
<organism evidence="2 3">
    <name type="scientific">Coptotermes formosanus</name>
    <name type="common">Formosan subterranean termite</name>
    <dbReference type="NCBI Taxonomy" id="36987"/>
    <lineage>
        <taxon>Eukaryota</taxon>
        <taxon>Metazoa</taxon>
        <taxon>Ecdysozoa</taxon>
        <taxon>Arthropoda</taxon>
        <taxon>Hexapoda</taxon>
        <taxon>Insecta</taxon>
        <taxon>Pterygota</taxon>
        <taxon>Neoptera</taxon>
        <taxon>Polyneoptera</taxon>
        <taxon>Dictyoptera</taxon>
        <taxon>Blattodea</taxon>
        <taxon>Blattoidea</taxon>
        <taxon>Termitoidae</taxon>
        <taxon>Rhinotermitidae</taxon>
        <taxon>Coptotermes</taxon>
    </lineage>
</organism>